<feature type="transmembrane region" description="Helical" evidence="3">
    <location>
        <begin position="122"/>
        <end position="143"/>
    </location>
</feature>
<feature type="domain" description="MULE transposase" evidence="4">
    <location>
        <begin position="273"/>
        <end position="342"/>
    </location>
</feature>
<dbReference type="AlphaFoldDB" id="W9RIG0"/>
<evidence type="ECO:0000256" key="2">
    <source>
        <dbReference type="ARBA" id="ARBA00023122"/>
    </source>
</evidence>
<evidence type="ECO:0000313" key="6">
    <source>
        <dbReference type="Proteomes" id="UP000030645"/>
    </source>
</evidence>
<evidence type="ECO:0000259" key="4">
    <source>
        <dbReference type="Pfam" id="PF10551"/>
    </source>
</evidence>
<proteinExistence type="predicted"/>
<dbReference type="Proteomes" id="UP000030645">
    <property type="component" value="Unassembled WGS sequence"/>
</dbReference>
<dbReference type="GO" id="GO:0015108">
    <property type="term" value="F:chloride transmembrane transporter activity"/>
    <property type="evidence" value="ECO:0007669"/>
    <property type="project" value="TreeGrafter"/>
</dbReference>
<evidence type="ECO:0000256" key="1">
    <source>
        <dbReference type="ARBA" id="ARBA00022737"/>
    </source>
</evidence>
<keyword evidence="3" id="KW-1133">Transmembrane helix</keyword>
<keyword evidence="6" id="KW-1185">Reference proteome</keyword>
<name>W9RIG0_9ROSA</name>
<evidence type="ECO:0000256" key="3">
    <source>
        <dbReference type="SAM" id="Phobius"/>
    </source>
</evidence>
<dbReference type="PANTHER" id="PTHR11689:SF165">
    <property type="entry name" value="CHLORIDE CHANNEL PROTEIN CLC-C"/>
    <property type="match status" value="1"/>
</dbReference>
<dbReference type="STRING" id="981085.W9RIG0"/>
<dbReference type="GO" id="GO:0009705">
    <property type="term" value="C:plant-type vacuole membrane"/>
    <property type="evidence" value="ECO:0007669"/>
    <property type="project" value="TreeGrafter"/>
</dbReference>
<gene>
    <name evidence="5" type="ORF">L484_011592</name>
</gene>
<evidence type="ECO:0000313" key="5">
    <source>
        <dbReference type="EMBL" id="EXB79399.1"/>
    </source>
</evidence>
<protein>
    <submittedName>
        <fullName evidence="5">Chloride channel protein CLC-c</fullName>
    </submittedName>
</protein>
<dbReference type="Gene3D" id="1.10.3080.10">
    <property type="entry name" value="Clc chloride channel"/>
    <property type="match status" value="2"/>
</dbReference>
<keyword evidence="3" id="KW-0472">Membrane</keyword>
<dbReference type="EMBL" id="KE344787">
    <property type="protein sequence ID" value="EXB79399.1"/>
    <property type="molecule type" value="Genomic_DNA"/>
</dbReference>
<keyword evidence="3" id="KW-0812">Transmembrane</keyword>
<dbReference type="InterPro" id="IPR018289">
    <property type="entry name" value="MULE_transposase_dom"/>
</dbReference>
<feature type="transmembrane region" description="Helical" evidence="3">
    <location>
        <begin position="164"/>
        <end position="187"/>
    </location>
</feature>
<sequence>METVQRGPSGAGEDNPFWSASASIHRHRLHGLCRPGGGQEAVHREGRDVDTLDSAAVSDIRAVGDVHGGGADRVLLHAVVELHDFLLQMLIMLLLPLDKDKDKIVESEIFKQDWRSRNNVQIFQYVVLKWAFALLVGLGTRLVGVFNNTAVENISGFKLYLKAFMAYAGCTVGLAVAAGALCAFVAPAAAGSGIPEVKAYLNGVDAHSILAPSTLLVKLRYFKNDREQRDLITCGAAAGVAAAFVPRLVVFSLPSRRQLSGASIKGFKAMRKVIAVDGTFLKTKYKRTLIISIAHDGNYHQYPLAWAVVDSENDELWKWFMTKLEELIPDDEELVIISNRHQCSPRCL</sequence>
<dbReference type="InterPro" id="IPR014743">
    <property type="entry name" value="Cl-channel_core"/>
</dbReference>
<keyword evidence="1" id="KW-0677">Repeat</keyword>
<feature type="transmembrane region" description="Helical" evidence="3">
    <location>
        <begin position="231"/>
        <end position="253"/>
    </location>
</feature>
<dbReference type="PANTHER" id="PTHR11689">
    <property type="entry name" value="CHLORIDE CHANNEL PROTEIN CLC FAMILY MEMBER"/>
    <property type="match status" value="1"/>
</dbReference>
<reference evidence="6" key="1">
    <citation type="submission" date="2013-01" db="EMBL/GenBank/DDBJ databases">
        <title>Draft Genome Sequence of a Mulberry Tree, Morus notabilis C.K. Schneid.</title>
        <authorList>
            <person name="He N."/>
            <person name="Zhao S."/>
        </authorList>
    </citation>
    <scope>NUCLEOTIDE SEQUENCE</scope>
</reference>
<dbReference type="SUPFAM" id="SSF81340">
    <property type="entry name" value="Clc chloride channel"/>
    <property type="match status" value="1"/>
</dbReference>
<dbReference type="InterPro" id="IPR051280">
    <property type="entry name" value="Cl-channel/antiporter"/>
</dbReference>
<dbReference type="eggNOG" id="KOG0474">
    <property type="taxonomic scope" value="Eukaryota"/>
</dbReference>
<organism evidence="5 6">
    <name type="scientific">Morus notabilis</name>
    <dbReference type="NCBI Taxonomy" id="981085"/>
    <lineage>
        <taxon>Eukaryota</taxon>
        <taxon>Viridiplantae</taxon>
        <taxon>Streptophyta</taxon>
        <taxon>Embryophyta</taxon>
        <taxon>Tracheophyta</taxon>
        <taxon>Spermatophyta</taxon>
        <taxon>Magnoliopsida</taxon>
        <taxon>eudicotyledons</taxon>
        <taxon>Gunneridae</taxon>
        <taxon>Pentapetalae</taxon>
        <taxon>rosids</taxon>
        <taxon>fabids</taxon>
        <taxon>Rosales</taxon>
        <taxon>Moraceae</taxon>
        <taxon>Moreae</taxon>
        <taxon>Morus</taxon>
    </lineage>
</organism>
<accession>W9RIG0</accession>
<dbReference type="Pfam" id="PF10551">
    <property type="entry name" value="MULE"/>
    <property type="match status" value="1"/>
</dbReference>
<keyword evidence="2" id="KW-0129">CBS domain</keyword>